<feature type="region of interest" description="Disordered" evidence="8">
    <location>
        <begin position="13"/>
        <end position="41"/>
    </location>
</feature>
<dbReference type="FunFam" id="3.40.50.300:FF:000742">
    <property type="entry name" value="NFX1-type zinc finger-containing protein 1"/>
    <property type="match status" value="1"/>
</dbReference>
<dbReference type="SUPFAM" id="SSF49899">
    <property type="entry name" value="Concanavalin A-like lectins/glucanases"/>
    <property type="match status" value="1"/>
</dbReference>
<evidence type="ECO:0000256" key="5">
    <source>
        <dbReference type="ARBA" id="ARBA00022771"/>
    </source>
</evidence>
<evidence type="ECO:0000256" key="6">
    <source>
        <dbReference type="ARBA" id="ARBA00022833"/>
    </source>
</evidence>
<dbReference type="GO" id="GO:0002376">
    <property type="term" value="P:immune system process"/>
    <property type="evidence" value="ECO:0007669"/>
    <property type="project" value="UniProtKB-KW"/>
</dbReference>
<evidence type="ECO:0000256" key="2">
    <source>
        <dbReference type="ARBA" id="ARBA00022490"/>
    </source>
</evidence>
<dbReference type="GO" id="GO:0031380">
    <property type="term" value="C:nuclear RNA-directed RNA polymerase complex"/>
    <property type="evidence" value="ECO:0007669"/>
    <property type="project" value="TreeGrafter"/>
</dbReference>
<dbReference type="Pfam" id="PF13087">
    <property type="entry name" value="AAA_12"/>
    <property type="match status" value="1"/>
</dbReference>
<dbReference type="GO" id="GO:0003676">
    <property type="term" value="F:nucleic acid binding"/>
    <property type="evidence" value="ECO:0007669"/>
    <property type="project" value="InterPro"/>
</dbReference>
<dbReference type="GO" id="GO:0005737">
    <property type="term" value="C:cytoplasm"/>
    <property type="evidence" value="ECO:0007669"/>
    <property type="project" value="UniProtKB-SubCell"/>
</dbReference>
<feature type="domain" description="RZ-type" evidence="9">
    <location>
        <begin position="2031"/>
        <end position="2100"/>
    </location>
</feature>
<dbReference type="Pfam" id="PF25244">
    <property type="entry name" value="PML_C"/>
    <property type="match status" value="1"/>
</dbReference>
<dbReference type="CDD" id="cd06127">
    <property type="entry name" value="DEDDh"/>
    <property type="match status" value="1"/>
</dbReference>
<dbReference type="SMART" id="SM00479">
    <property type="entry name" value="EXOIII"/>
    <property type="match status" value="1"/>
</dbReference>
<dbReference type="EMBL" id="LSMT01000060">
    <property type="protein sequence ID" value="PFX29801.1"/>
    <property type="molecule type" value="Genomic_DNA"/>
</dbReference>
<dbReference type="PANTHER" id="PTHR10887">
    <property type="entry name" value="DNA2/NAM7 HELICASE FAMILY"/>
    <property type="match status" value="1"/>
</dbReference>
<dbReference type="InterPro" id="IPR036397">
    <property type="entry name" value="RNaseH_sf"/>
</dbReference>
<evidence type="ECO:0000256" key="4">
    <source>
        <dbReference type="ARBA" id="ARBA00022737"/>
    </source>
</evidence>
<dbReference type="CDD" id="cd18808">
    <property type="entry name" value="SF1_C_Upf1"/>
    <property type="match status" value="1"/>
</dbReference>
<dbReference type="CDD" id="cd17936">
    <property type="entry name" value="EEXXEc_NFX1"/>
    <property type="match status" value="1"/>
</dbReference>
<dbReference type="PROSITE" id="PS51981">
    <property type="entry name" value="ZF_RZ"/>
    <property type="match status" value="1"/>
</dbReference>
<dbReference type="Pfam" id="PF25396">
    <property type="entry name" value="ZNFX1"/>
    <property type="match status" value="1"/>
</dbReference>
<dbReference type="Gene3D" id="3.30.420.10">
    <property type="entry name" value="Ribonuclease H-like superfamily/Ribonuclease H"/>
    <property type="match status" value="1"/>
</dbReference>
<name>A0A2B4SIU0_STYPI</name>
<gene>
    <name evidence="10" type="primary">Znfx1</name>
    <name evidence="10" type="ORF">AWC38_SpisGene5424</name>
</gene>
<dbReference type="Pfam" id="PF22123">
    <property type="entry name" value="Exu_RNase_H_like"/>
    <property type="match status" value="1"/>
</dbReference>
<keyword evidence="7" id="KW-0391">Immunity</keyword>
<dbReference type="InterPro" id="IPR045055">
    <property type="entry name" value="DNA2/NAM7-like"/>
</dbReference>
<dbReference type="InterPro" id="IPR054362">
    <property type="entry name" value="Exu_RNase_H-like"/>
</dbReference>
<keyword evidence="2" id="KW-0963">Cytoplasm</keyword>
<evidence type="ECO:0000313" key="10">
    <source>
        <dbReference type="EMBL" id="PFX29801.1"/>
    </source>
</evidence>
<evidence type="ECO:0000256" key="8">
    <source>
        <dbReference type="SAM" id="MobiDB-lite"/>
    </source>
</evidence>
<keyword evidence="11" id="KW-1185">Reference proteome</keyword>
<dbReference type="GO" id="GO:0004386">
    <property type="term" value="F:helicase activity"/>
    <property type="evidence" value="ECO:0007669"/>
    <property type="project" value="InterPro"/>
</dbReference>
<dbReference type="SUPFAM" id="SSF52540">
    <property type="entry name" value="P-loop containing nucleoside triphosphate hydrolases"/>
    <property type="match status" value="1"/>
</dbReference>
<sequence>MEDLVAFRGYRRGGGRGTRGGRGGPWRGGRGGARGGGRGGCGSHGTIRLGLKALKDLQSKTPDEIVLDMTSSRCFPASEFLLKEQTPMTDDVIVLIVNILSTACHCSSKEYLIKLLNLLPGSLFLNFHLRQHLNRLSTSRMPSSEVAEYLKNVTKVMNELLRRFPNVYADLPIADLYCGAMVMSETGKLEDANLMKEAGELMKLKTEKASELKRKEDERRPGRGRLQRNAGENDELNPPNDFRDLSVIPTQEDILTGERPFLRRNKVDGSYHNAEHYLDVQFRLLREDFVRPLREGIAKLLERIGSAKIGALQDIRVYKDVRLLYPLCTSNGLQYKVKFDNMNLRNVRWENSKRLIFGSLMCLSKDKFGSFVFATVANRDVKDLKQGLVDIQFIKLSDNVRIEGGEVYQMVESTVYFEAYRHILEGLKEVEPHKLPLQAPIKLALSFALTQRYIVSCQKHVEAPAYLRNRLRGRVTFDLTPIMRKGNTSSSNGRCYFRLENKLVTLFRRSNEWTELGLVVGVKGRYTSSLRELRTRLAGLSVRDDVRRGTNVPLLHLASWPSAEDLELDDSQYRALQMALTKEFAVIQGPPGTGKTYIGLKIANVLLHNKLKWDTGTEFLDDEREVAPLVSERRPILIVCYTNHALDQFLEGIHKFHSEGIVRIGNRSQSEIMKACSLSELKHRNHKDKKVPLHIRRAYYDAHQEMDHTTTKLQGAAEDLKKCYENVLHEDALHRRVPSMTLAHYDSLRQVFAGRSGQKESAMLYWLQLSINTSDPGQGAAQPVAVLPLNKRSAGLELVSRANLAILSNITWSPDETGSLQLSGAPNSFVMIPNHPGSDLDTRTSITLLLHVFPTANRGSILSFHEHGLGLQICQEGVMDGRGILTARFVRRDITHPPPLAKAVLNMNSWNFIGASYDYETGIAHLWHDGNEVEAKYLGRKQELATQYSIRIGALENSGHARCFRGRVADVRIFAESLGKESIMAIGGIVAQVGAGAGAEAEEEEEEEEENDNPDVLYEADVMQEQRVLDTDDVRVYGSKVMPGSGSLKVVDPFAFGKGAEGGWQIQKPDKLKKKLKRTMLIELSKKDVLQPDRARAVRNVWSLSLKDRWRLYRRWLMDLAEEYIRTISMFQEKFEEGAKRLKDVRNMEDFEILKNADVVGMTTTGKLCVICAAKFRKLLQRLRPRITIVEEAAEVLESHIVTSLTPGCQHLILIGDHQQLRPNPTVYELAKDYNLEVSLFERMVRNGMPYERLRLQHRMRPEISKMLEHIYYNPKLENHESVMNFENIKGVARNMFFVDHAQSEDFLEEGRSRSNEHEAKFIAALCRYFILQGYQREQITVLTAYTGQLIQLKKEMPKDFFRGVRVCAVDNFQGEENDIILLSLVRSNEEGKIGFLQTENRVCVALSRAKKGFFCIGNISLLETKSLLWNRIVNDMRQRDSVGDALLLTCQNHPQNVIHASCAEDFKKAPEGGCTVPCSARLECGHVCEMVCHPTDPEHKEYQCKKPCAKTLCRRNHKCRRRCFQECGPCMEPVSKLLPCGHAQKIPCSKDPSEALCQSPCSKILPRCGHKCANKCSENCTVKCAAITKKIWACGHENLTECHVNPLYSPCKAPCGVILNCEHPCRGSCSDCLRGRVHRPCKAECGRTQFCGHSCSEPCTRNCPPCEKQCANSCKHSKCTKKCGEPCDRCTEKCDWGCRHYKCTKSCGELCDRPRCNKPCRRLLPCRHPCIGLCGEPCPKKCRECHKAEVTEIFFGDEDEPDARFVELAECGHIFEVKNMDRWMDQTDVGQDGKPANVQLKRCPRCQIPIRTSLRYGNIVKTILADFEKIKEKILLNERQRELAVETLKTKVEKISGFPDDQKKISKSLGCKSLTDEQVNVYENQISFLNFLQGLKAKIEKEIEAETESQKGSKALILIQETRVDLESKIDQLRIRVMGTRPRVRFSDQELEELNEEMLRTELLADYKVMKMQLDGRGISLRVTDRVKVDFIEQALKSETVIDKDKRERYLNRMKRIRREQNLKVFYQAVTRQEKDLIVKAMGLTQGHWFKCPKGHIYCITECGGAMEEGKCPECGSRIGGRNHLLRSDNQLASDMDGARYAAFSDMANILNFDPREYRVEVCFSDAHSRRDWCVKTSLRASLQMLETLESPASYAVTQNAGNPEFLKSSINSIEPHSLGKHSSCNISWCGFKKCPEVYKHTELPNGKSLHGEPLKNALTNIVSEHATDIAVKKLSPCANSQQNESLNNTIATKNPKTQYYGGSASNDFRVACGAAQRNLGYGYVSAVLEVLNIEPGYFCTSDEDLLDKKVLSERSQKATKNFKYRRNQLRGQKSSQNSEKEAKEGKTYETAVALNLDTSVNQPSPRTHTHIEHLLENISDNELHEYEKLVPSYYAQPDLPKLTYDPKQTYTFVVFDTETTCTGKNAELCQLSAIHENQVFSKYILPTGNVSTGASRVNKLSVQNINGIRKLLKENQPVETVSLDKALQEFHTFLSQVKCSSQKETCIVLIGHNSSTFDTPILLRRSDENFRSKLSNLNVYFGDSQILVKHLLKDKHPALQLSESASCKSNQSALYSHLFNEEFEAHDALEDVKALEKILFHSTLQLNKEKLVNCSGVIGVEQAIASMTYLDRRHEILQTFSGRLFDPRDDSGAIKQSMAQKIAGSGLSYSHLKELYLKFGTKGLLAILSMPPSQNTARKPRVTRTKRILDAIANHFQETFPKEE</sequence>
<dbReference type="PANTHER" id="PTHR10887:SF341">
    <property type="entry name" value="NFX1-TYPE ZINC FINGER-CONTAINING PROTEIN 1"/>
    <property type="match status" value="1"/>
</dbReference>
<reference evidence="11" key="1">
    <citation type="journal article" date="2017" name="bioRxiv">
        <title>Comparative analysis of the genomes of Stylophora pistillata and Acropora digitifera provides evidence for extensive differences between species of corals.</title>
        <authorList>
            <person name="Voolstra C.R."/>
            <person name="Li Y."/>
            <person name="Liew Y.J."/>
            <person name="Baumgarten S."/>
            <person name="Zoccola D."/>
            <person name="Flot J.-F."/>
            <person name="Tambutte S."/>
            <person name="Allemand D."/>
            <person name="Aranda M."/>
        </authorList>
    </citation>
    <scope>NUCLEOTIDE SEQUENCE [LARGE SCALE GENOMIC DNA]</scope>
</reference>
<feature type="compositionally biased region" description="Gly residues" evidence="8">
    <location>
        <begin position="15"/>
        <end position="41"/>
    </location>
</feature>
<dbReference type="GO" id="GO:0031048">
    <property type="term" value="P:regulatory ncRNA-mediated heterochromatin formation"/>
    <property type="evidence" value="ECO:0007669"/>
    <property type="project" value="TreeGrafter"/>
</dbReference>
<dbReference type="OrthoDB" id="5980496at2759"/>
<dbReference type="InterPro" id="IPR013320">
    <property type="entry name" value="ConA-like_dom_sf"/>
</dbReference>
<dbReference type="SUPFAM" id="SSF53098">
    <property type="entry name" value="Ribonuclease H-like"/>
    <property type="match status" value="1"/>
</dbReference>
<evidence type="ECO:0000313" key="11">
    <source>
        <dbReference type="Proteomes" id="UP000225706"/>
    </source>
</evidence>
<dbReference type="Pfam" id="PF13086">
    <property type="entry name" value="AAA_11"/>
    <property type="match status" value="2"/>
</dbReference>
<dbReference type="InterPro" id="IPR057617">
    <property type="entry name" value="PML_C"/>
</dbReference>
<organism evidence="10 11">
    <name type="scientific">Stylophora pistillata</name>
    <name type="common">Smooth cauliflower coral</name>
    <dbReference type="NCBI Taxonomy" id="50429"/>
    <lineage>
        <taxon>Eukaryota</taxon>
        <taxon>Metazoa</taxon>
        <taxon>Cnidaria</taxon>
        <taxon>Anthozoa</taxon>
        <taxon>Hexacorallia</taxon>
        <taxon>Scleractinia</taxon>
        <taxon>Astrocoeniina</taxon>
        <taxon>Pocilloporidae</taxon>
        <taxon>Stylophora</taxon>
    </lineage>
</organism>
<comment type="subcellular location">
    <subcellularLocation>
        <location evidence="1">Cytoplasm</location>
    </subcellularLocation>
</comment>
<dbReference type="CDD" id="cd06008">
    <property type="entry name" value="NF-X1-zinc-finger"/>
    <property type="match status" value="1"/>
</dbReference>
<evidence type="ECO:0000259" key="9">
    <source>
        <dbReference type="PROSITE" id="PS51981"/>
    </source>
</evidence>
<dbReference type="InterPro" id="IPR057373">
    <property type="entry name" value="ZNFX1"/>
</dbReference>
<dbReference type="InterPro" id="IPR027417">
    <property type="entry name" value="P-loop_NTPase"/>
</dbReference>
<dbReference type="Gene3D" id="3.40.50.300">
    <property type="entry name" value="P-loop containing nucleotide triphosphate hydrolases"/>
    <property type="match status" value="3"/>
</dbReference>
<feature type="compositionally biased region" description="Basic and acidic residues" evidence="8">
    <location>
        <begin position="207"/>
        <end position="221"/>
    </location>
</feature>
<accession>A0A2B4SIU0</accession>
<dbReference type="Proteomes" id="UP000225706">
    <property type="component" value="Unassembled WGS sequence"/>
</dbReference>
<dbReference type="InterPro" id="IPR046439">
    <property type="entry name" value="ZF_RZ_dom"/>
</dbReference>
<protein>
    <submittedName>
        <fullName evidence="10">NFX1-type zinc finger-containing protein 1</fullName>
    </submittedName>
</protein>
<feature type="region of interest" description="Disordered" evidence="8">
    <location>
        <begin position="2323"/>
        <end position="2348"/>
    </location>
</feature>
<keyword evidence="5" id="KW-0863">Zinc-finger</keyword>
<evidence type="ECO:0000256" key="7">
    <source>
        <dbReference type="ARBA" id="ARBA00022859"/>
    </source>
</evidence>
<dbReference type="InterPro" id="IPR041679">
    <property type="entry name" value="DNA2/NAM7-like_C"/>
</dbReference>
<feature type="region of interest" description="Disordered" evidence="8">
    <location>
        <begin position="207"/>
        <end position="244"/>
    </location>
</feature>
<dbReference type="SMART" id="SM00438">
    <property type="entry name" value="ZnF_NFX"/>
    <property type="match status" value="5"/>
</dbReference>
<dbReference type="InterPro" id="IPR047187">
    <property type="entry name" value="SF1_C_Upf1"/>
</dbReference>
<proteinExistence type="predicted"/>
<keyword evidence="3" id="KW-0479">Metal-binding</keyword>
<dbReference type="GO" id="GO:0008270">
    <property type="term" value="F:zinc ion binding"/>
    <property type="evidence" value="ECO:0007669"/>
    <property type="project" value="UniProtKB-KW"/>
</dbReference>
<evidence type="ECO:0000256" key="1">
    <source>
        <dbReference type="ARBA" id="ARBA00004496"/>
    </source>
</evidence>
<dbReference type="InterPro" id="IPR000967">
    <property type="entry name" value="Znf_NFX1"/>
</dbReference>
<dbReference type="InterPro" id="IPR012337">
    <property type="entry name" value="RNaseH-like_sf"/>
</dbReference>
<comment type="caution">
    <text evidence="10">The sequence shown here is derived from an EMBL/GenBank/DDBJ whole genome shotgun (WGS) entry which is preliminary data.</text>
</comment>
<keyword evidence="6" id="KW-0862">Zinc</keyword>
<keyword evidence="4" id="KW-0677">Repeat</keyword>
<dbReference type="InterPro" id="IPR013520">
    <property type="entry name" value="Ribonucl_H"/>
</dbReference>
<evidence type="ECO:0000256" key="3">
    <source>
        <dbReference type="ARBA" id="ARBA00022723"/>
    </source>
</evidence>
<dbReference type="Pfam" id="PF20173">
    <property type="entry name" value="ZnF_RZ-type"/>
    <property type="match status" value="1"/>
</dbReference>
<dbReference type="Gene3D" id="2.60.120.200">
    <property type="match status" value="1"/>
</dbReference>
<dbReference type="InterPro" id="IPR041677">
    <property type="entry name" value="DNA2/NAM7_AAA_11"/>
</dbReference>